<comment type="caution">
    <text evidence="1">The sequence shown here is derived from an EMBL/GenBank/DDBJ whole genome shotgun (WGS) entry which is preliminary data.</text>
</comment>
<name>A0AC61DGM4_9FIRM</name>
<dbReference type="Proteomes" id="UP000224460">
    <property type="component" value="Unassembled WGS sequence"/>
</dbReference>
<gene>
    <name evidence="1" type="ORF">CS063_00605</name>
</gene>
<keyword evidence="2" id="KW-1185">Reference proteome</keyword>
<accession>A0AC61DGM4</accession>
<proteinExistence type="predicted"/>
<evidence type="ECO:0000313" key="2">
    <source>
        <dbReference type="Proteomes" id="UP000224460"/>
    </source>
</evidence>
<evidence type="ECO:0000313" key="1">
    <source>
        <dbReference type="EMBL" id="PHV72010.1"/>
    </source>
</evidence>
<protein>
    <submittedName>
        <fullName evidence="1">Uncharacterized protein</fullName>
    </submittedName>
</protein>
<dbReference type="EMBL" id="PEDL01000001">
    <property type="protein sequence ID" value="PHV72010.1"/>
    <property type="molecule type" value="Genomic_DNA"/>
</dbReference>
<organism evidence="1 2">
    <name type="scientific">Sporanaerobium hydrogeniformans</name>
    <dbReference type="NCBI Taxonomy" id="3072179"/>
    <lineage>
        <taxon>Bacteria</taxon>
        <taxon>Bacillati</taxon>
        <taxon>Bacillota</taxon>
        <taxon>Clostridia</taxon>
        <taxon>Lachnospirales</taxon>
        <taxon>Lachnospiraceae</taxon>
        <taxon>Sporanaerobium</taxon>
    </lineage>
</organism>
<sequence>MRLVGLEGIKEGDIIGRDIVGYDGGVLLKKNSKFKEAFREKLLERNITTIYIDDEISKDIEINPIMDMETMRKITEDVKKEFAKLEKVTEINCELLEQVADEIISGLSSRDVALEIMDLKVNDTYTYEHCISVALLTAVVCRKMNLRQDIVHRIVLGALLHDIGKIIMPKNCLNKPGALTTEEYDMIKAHVEIGYSMIKENDKISPITKLIVLCHHEREDGTGYPLGKGEEIHVGVKIVAACDVFHALFSDRPYRIGMDISQAITVARREKLNPEIRAIIEETLAFYPVGSAVILSNGDIALVEKNYRQDVKRPLVKVIYNYNSKMKLNYKINLQEHEELYILKKLEDIPRIY</sequence>
<reference evidence="1" key="1">
    <citation type="submission" date="2017-10" db="EMBL/GenBank/DDBJ databases">
        <title>Genome sequence of cellulolytic Lachnospiraceae bacterium XHS1971 isolated from hotspring sediment.</title>
        <authorList>
            <person name="Vasudevan G."/>
            <person name="Joshi A.J."/>
            <person name="Hivarkar S."/>
            <person name="Lanjekar V.B."/>
            <person name="Dhakephalkar P.K."/>
            <person name="Dagar S."/>
        </authorList>
    </citation>
    <scope>NUCLEOTIDE SEQUENCE</scope>
    <source>
        <strain evidence="1">XHS1971</strain>
    </source>
</reference>